<sequence>MDDVWKKCSESLVERDKDMAQEWKDGIDNLLVFAGLFSAVVTAFNVELYRQLSPDPTTLAAHALVRVSAQLGNLQIANNTIISSTAPYSPPKVTTPRWAVWVNALWFASLILSLSAASAAITIRQWLTHYTGKTSSNTRESAFTHYLRYDEGFIRWRVPDFIAMLPVLLQMALVFFLIGLAILLFDLNTTVAKVAISLISTLLFFLLFTTIAPACWLQCPYKSTQAQIFVSATRLVIAAGRQAILVLQVLMMLTPAAIGVAYVLSVVAASICIILAVSPIILIIWSIVSLFIILSPRRRRIRAARE</sequence>
<feature type="transmembrane region" description="Helical" evidence="1">
    <location>
        <begin position="98"/>
        <end position="123"/>
    </location>
</feature>
<dbReference type="InterPro" id="IPR045338">
    <property type="entry name" value="DUF6535"/>
</dbReference>
<protein>
    <recommendedName>
        <fullName evidence="2">DUF6535 domain-containing protein</fullName>
    </recommendedName>
</protein>
<evidence type="ECO:0000259" key="2">
    <source>
        <dbReference type="Pfam" id="PF20153"/>
    </source>
</evidence>
<dbReference type="EMBL" id="KB445796">
    <property type="protein sequence ID" value="EMD37371.1"/>
    <property type="molecule type" value="Genomic_DNA"/>
</dbReference>
<feature type="transmembrane region" description="Helical" evidence="1">
    <location>
        <begin position="161"/>
        <end position="185"/>
    </location>
</feature>
<feature type="domain" description="DUF6535" evidence="2">
    <location>
        <begin position="5"/>
        <end position="185"/>
    </location>
</feature>
<accession>M2REX7</accession>
<dbReference type="OrthoDB" id="3219854at2759"/>
<name>M2REX7_CERS8</name>
<dbReference type="STRING" id="914234.M2REX7"/>
<feature type="transmembrane region" description="Helical" evidence="1">
    <location>
        <begin position="27"/>
        <end position="46"/>
    </location>
</feature>
<feature type="non-terminal residue" evidence="3">
    <location>
        <position position="306"/>
    </location>
</feature>
<dbReference type="Pfam" id="PF20153">
    <property type="entry name" value="DUF6535"/>
    <property type="match status" value="1"/>
</dbReference>
<feature type="transmembrane region" description="Helical" evidence="1">
    <location>
        <begin position="243"/>
        <end position="262"/>
    </location>
</feature>
<dbReference type="HOGENOM" id="CLU_018688_1_1_1"/>
<gene>
    <name evidence="3" type="ORF">CERSUDRAFT_135934</name>
</gene>
<evidence type="ECO:0000313" key="4">
    <source>
        <dbReference type="Proteomes" id="UP000016930"/>
    </source>
</evidence>
<proteinExistence type="predicted"/>
<dbReference type="AlphaFoldDB" id="M2REX7"/>
<keyword evidence="4" id="KW-1185">Reference proteome</keyword>
<reference evidence="3 4" key="1">
    <citation type="journal article" date="2012" name="Proc. Natl. Acad. Sci. U.S.A.">
        <title>Comparative genomics of Ceriporiopsis subvermispora and Phanerochaete chrysosporium provide insight into selective ligninolysis.</title>
        <authorList>
            <person name="Fernandez-Fueyo E."/>
            <person name="Ruiz-Duenas F.J."/>
            <person name="Ferreira P."/>
            <person name="Floudas D."/>
            <person name="Hibbett D.S."/>
            <person name="Canessa P."/>
            <person name="Larrondo L.F."/>
            <person name="James T.Y."/>
            <person name="Seelenfreund D."/>
            <person name="Lobos S."/>
            <person name="Polanco R."/>
            <person name="Tello M."/>
            <person name="Honda Y."/>
            <person name="Watanabe T."/>
            <person name="Watanabe T."/>
            <person name="Ryu J.S."/>
            <person name="Kubicek C.P."/>
            <person name="Schmoll M."/>
            <person name="Gaskell J."/>
            <person name="Hammel K.E."/>
            <person name="St John F.J."/>
            <person name="Vanden Wymelenberg A."/>
            <person name="Sabat G."/>
            <person name="Splinter BonDurant S."/>
            <person name="Syed K."/>
            <person name="Yadav J.S."/>
            <person name="Doddapaneni H."/>
            <person name="Subramanian V."/>
            <person name="Lavin J.L."/>
            <person name="Oguiza J.A."/>
            <person name="Perez G."/>
            <person name="Pisabarro A.G."/>
            <person name="Ramirez L."/>
            <person name="Santoyo F."/>
            <person name="Master E."/>
            <person name="Coutinho P.M."/>
            <person name="Henrissat B."/>
            <person name="Lombard V."/>
            <person name="Magnuson J.K."/>
            <person name="Kuees U."/>
            <person name="Hori C."/>
            <person name="Igarashi K."/>
            <person name="Samejima M."/>
            <person name="Held B.W."/>
            <person name="Barry K.W."/>
            <person name="LaButti K.M."/>
            <person name="Lapidus A."/>
            <person name="Lindquist E.A."/>
            <person name="Lucas S.M."/>
            <person name="Riley R."/>
            <person name="Salamov A.A."/>
            <person name="Hoffmeister D."/>
            <person name="Schwenk D."/>
            <person name="Hadar Y."/>
            <person name="Yarden O."/>
            <person name="de Vries R.P."/>
            <person name="Wiebenga A."/>
            <person name="Stenlid J."/>
            <person name="Eastwood D."/>
            <person name="Grigoriev I.V."/>
            <person name="Berka R.M."/>
            <person name="Blanchette R.A."/>
            <person name="Kersten P."/>
            <person name="Martinez A.T."/>
            <person name="Vicuna R."/>
            <person name="Cullen D."/>
        </authorList>
    </citation>
    <scope>NUCLEOTIDE SEQUENCE [LARGE SCALE GENOMIC DNA]</scope>
    <source>
        <strain evidence="3 4">B</strain>
    </source>
</reference>
<feature type="transmembrane region" description="Helical" evidence="1">
    <location>
        <begin position="268"/>
        <end position="294"/>
    </location>
</feature>
<keyword evidence="1" id="KW-1133">Transmembrane helix</keyword>
<keyword evidence="1" id="KW-0472">Membrane</keyword>
<organism evidence="3 4">
    <name type="scientific">Ceriporiopsis subvermispora (strain B)</name>
    <name type="common">White-rot fungus</name>
    <name type="synonym">Gelatoporia subvermispora</name>
    <dbReference type="NCBI Taxonomy" id="914234"/>
    <lineage>
        <taxon>Eukaryota</taxon>
        <taxon>Fungi</taxon>
        <taxon>Dikarya</taxon>
        <taxon>Basidiomycota</taxon>
        <taxon>Agaricomycotina</taxon>
        <taxon>Agaricomycetes</taxon>
        <taxon>Polyporales</taxon>
        <taxon>Gelatoporiaceae</taxon>
        <taxon>Gelatoporia</taxon>
    </lineage>
</organism>
<dbReference type="Proteomes" id="UP000016930">
    <property type="component" value="Unassembled WGS sequence"/>
</dbReference>
<keyword evidence="1" id="KW-0812">Transmembrane</keyword>
<evidence type="ECO:0000256" key="1">
    <source>
        <dbReference type="SAM" id="Phobius"/>
    </source>
</evidence>
<feature type="transmembrane region" description="Helical" evidence="1">
    <location>
        <begin position="191"/>
        <end position="217"/>
    </location>
</feature>
<evidence type="ECO:0000313" key="3">
    <source>
        <dbReference type="EMBL" id="EMD37371.1"/>
    </source>
</evidence>